<dbReference type="SMART" id="SM01187">
    <property type="entry name" value="Elicitin"/>
    <property type="match status" value="1"/>
</dbReference>
<evidence type="ECO:0000256" key="2">
    <source>
        <dbReference type="ARBA" id="ARBA00009544"/>
    </source>
</evidence>
<organism evidence="8 9">
    <name type="scientific">Plasmopara halstedii</name>
    <name type="common">Downy mildew of sunflower</name>
    <dbReference type="NCBI Taxonomy" id="4781"/>
    <lineage>
        <taxon>Eukaryota</taxon>
        <taxon>Sar</taxon>
        <taxon>Stramenopiles</taxon>
        <taxon>Oomycota</taxon>
        <taxon>Peronosporomycetes</taxon>
        <taxon>Peronosporales</taxon>
        <taxon>Peronosporaceae</taxon>
        <taxon>Plasmopara</taxon>
    </lineage>
</organism>
<dbReference type="GO" id="GO:0005576">
    <property type="term" value="C:extracellular region"/>
    <property type="evidence" value="ECO:0007669"/>
    <property type="project" value="UniProtKB-SubCell"/>
</dbReference>
<protein>
    <submittedName>
        <fullName evidence="8">RxLR-like protein</fullName>
    </submittedName>
</protein>
<dbReference type="EMBL" id="CCYD01002887">
    <property type="protein sequence ID" value="CEG48128.1"/>
    <property type="molecule type" value="Genomic_DNA"/>
</dbReference>
<keyword evidence="7" id="KW-0732">Signal</keyword>
<comment type="similarity">
    <text evidence="2">Belongs to the elicitin family.</text>
</comment>
<dbReference type="Pfam" id="PF00964">
    <property type="entry name" value="Elicitin"/>
    <property type="match status" value="1"/>
</dbReference>
<evidence type="ECO:0000256" key="6">
    <source>
        <dbReference type="SAM" id="MobiDB-lite"/>
    </source>
</evidence>
<dbReference type="Proteomes" id="UP000054928">
    <property type="component" value="Unassembled WGS sequence"/>
</dbReference>
<dbReference type="STRING" id="4781.A0A0P1B1N3"/>
<feature type="signal peptide" evidence="7">
    <location>
        <begin position="1"/>
        <end position="17"/>
    </location>
</feature>
<comment type="subcellular location">
    <subcellularLocation>
        <location evidence="1">Secreted</location>
    </subcellularLocation>
</comment>
<dbReference type="Gene3D" id="1.10.239.10">
    <property type="entry name" value="Elicitin domain"/>
    <property type="match status" value="1"/>
</dbReference>
<dbReference type="InterPro" id="IPR036470">
    <property type="entry name" value="Elicitin_sf"/>
</dbReference>
<dbReference type="OrthoDB" id="167007at2759"/>
<reference evidence="9" key="1">
    <citation type="submission" date="2014-09" db="EMBL/GenBank/DDBJ databases">
        <authorList>
            <person name="Sharma Rahul"/>
            <person name="Thines Marco"/>
        </authorList>
    </citation>
    <scope>NUCLEOTIDE SEQUENCE [LARGE SCALE GENOMIC DNA]</scope>
</reference>
<evidence type="ECO:0000313" key="9">
    <source>
        <dbReference type="Proteomes" id="UP000054928"/>
    </source>
</evidence>
<feature type="compositionally biased region" description="Polar residues" evidence="6">
    <location>
        <begin position="116"/>
        <end position="132"/>
    </location>
</feature>
<accession>A0A0P1B1N3</accession>
<keyword evidence="4" id="KW-0928">Hypersensitive response elicitation</keyword>
<keyword evidence="3" id="KW-0964">Secreted</keyword>
<keyword evidence="5" id="KW-1015">Disulfide bond</keyword>
<evidence type="ECO:0000313" key="8">
    <source>
        <dbReference type="EMBL" id="CEG48128.1"/>
    </source>
</evidence>
<feature type="chain" id="PRO_5006059119" evidence="7">
    <location>
        <begin position="18"/>
        <end position="221"/>
    </location>
</feature>
<dbReference type="AlphaFoldDB" id="A0A0P1B1N3"/>
<dbReference type="GeneID" id="36400656"/>
<evidence type="ECO:0000256" key="3">
    <source>
        <dbReference type="ARBA" id="ARBA00022525"/>
    </source>
</evidence>
<dbReference type="RefSeq" id="XP_024584497.1">
    <property type="nucleotide sequence ID" value="XM_024719172.1"/>
</dbReference>
<feature type="region of interest" description="Disordered" evidence="6">
    <location>
        <begin position="114"/>
        <end position="147"/>
    </location>
</feature>
<proteinExistence type="inferred from homology"/>
<evidence type="ECO:0000256" key="7">
    <source>
        <dbReference type="SAM" id="SignalP"/>
    </source>
</evidence>
<evidence type="ECO:0000256" key="1">
    <source>
        <dbReference type="ARBA" id="ARBA00004613"/>
    </source>
</evidence>
<evidence type="ECO:0000256" key="4">
    <source>
        <dbReference type="ARBA" id="ARBA00022978"/>
    </source>
</evidence>
<name>A0A0P1B1N3_PLAHL</name>
<dbReference type="InterPro" id="IPR002200">
    <property type="entry name" value="Elicitin"/>
</dbReference>
<dbReference type="OMA" id="MIVKTDH"/>
<dbReference type="SUPFAM" id="SSF48647">
    <property type="entry name" value="Fungal elicitin"/>
    <property type="match status" value="1"/>
</dbReference>
<feature type="region of interest" description="Disordered" evidence="6">
    <location>
        <begin position="187"/>
        <end position="221"/>
    </location>
</feature>
<evidence type="ECO:0000256" key="5">
    <source>
        <dbReference type="ARBA" id="ARBA00023157"/>
    </source>
</evidence>
<sequence>MPFGLFFFLLLSTFGAAAENACPLTEVIKLAELYANPHLHPCQRVSAGFLEAPPKGNLTNPQIKAICGSDACRALVKDVLSLKPADCFLSLGGVKLNAYEIASSVQNACDAENSQEDNTSALNSKTSNSSMVKVNDKDKKSTSKPTRFFEKNSTLSDKDNIQLDEPMVIDNNLDNQHCPTLKVEKETAKEAGSSKPPINNTAFEMFPPPDTTYKATEPHKI</sequence>
<dbReference type="GO" id="GO:0052040">
    <property type="term" value="P:symbiont-mediated perturbation of host programmed cell death"/>
    <property type="evidence" value="ECO:0007669"/>
    <property type="project" value="UniProtKB-KW"/>
</dbReference>
<keyword evidence="9" id="KW-1185">Reference proteome</keyword>